<dbReference type="AlphaFoldDB" id="A0A427YJL6"/>
<accession>A0A427YJL6</accession>
<comment type="caution">
    <text evidence="2">The sequence shown here is derived from an EMBL/GenBank/DDBJ whole genome shotgun (WGS) entry which is preliminary data.</text>
</comment>
<evidence type="ECO:0000256" key="1">
    <source>
        <dbReference type="SAM" id="MobiDB-lite"/>
    </source>
</evidence>
<name>A0A427YJL6_9TREE</name>
<dbReference type="STRING" id="1890683.A0A427YJL6"/>
<dbReference type="Proteomes" id="UP000279259">
    <property type="component" value="Unassembled WGS sequence"/>
</dbReference>
<dbReference type="OrthoDB" id="40334at2759"/>
<evidence type="ECO:0000313" key="2">
    <source>
        <dbReference type="EMBL" id="RSH91259.1"/>
    </source>
</evidence>
<feature type="compositionally biased region" description="Low complexity" evidence="1">
    <location>
        <begin position="222"/>
        <end position="246"/>
    </location>
</feature>
<proteinExistence type="predicted"/>
<organism evidence="2 3">
    <name type="scientific">Saitozyma podzolica</name>
    <dbReference type="NCBI Taxonomy" id="1890683"/>
    <lineage>
        <taxon>Eukaryota</taxon>
        <taxon>Fungi</taxon>
        <taxon>Dikarya</taxon>
        <taxon>Basidiomycota</taxon>
        <taxon>Agaricomycotina</taxon>
        <taxon>Tremellomycetes</taxon>
        <taxon>Tremellales</taxon>
        <taxon>Trimorphomycetaceae</taxon>
        <taxon>Saitozyma</taxon>
    </lineage>
</organism>
<feature type="region of interest" description="Disordered" evidence="1">
    <location>
        <begin position="182"/>
        <end position="246"/>
    </location>
</feature>
<keyword evidence="3" id="KW-1185">Reference proteome</keyword>
<reference evidence="2 3" key="1">
    <citation type="submission" date="2018-11" db="EMBL/GenBank/DDBJ databases">
        <title>Genome sequence of Saitozyma podzolica DSM 27192.</title>
        <authorList>
            <person name="Aliyu H."/>
            <person name="Gorte O."/>
            <person name="Ochsenreither K."/>
        </authorList>
    </citation>
    <scope>NUCLEOTIDE SEQUENCE [LARGE SCALE GENOMIC DNA]</scope>
    <source>
        <strain evidence="2 3">DSM 27192</strain>
    </source>
</reference>
<sequence length="246" mass="26113">MEYTTIAAKNAIPGLDALPTPKDLEEARSHDVVDQDGKEVKLGDLIAGKKAVLIFVRHWFIIIGPGGSVPIPAYIETTGSPYSIYGNPSLSLYRLFGFKSNLAGSKKGEEKEYEKALGGMVVRTWSALKKGPFKHLEHASQVGPKDQNGGEMVLEADGSCIFMHRMQHSADHTEIAELAETLGIQPLPISDGRSKPSSRDSSRKSSVDGRGTSRVGTPSNLTAATGSATTGAHQQGTTEAQSAAAP</sequence>
<feature type="compositionally biased region" description="Basic and acidic residues" evidence="1">
    <location>
        <begin position="192"/>
        <end position="207"/>
    </location>
</feature>
<gene>
    <name evidence="2" type="ORF">EHS25_009558</name>
</gene>
<dbReference type="Pfam" id="PF13911">
    <property type="entry name" value="AhpC-TSA_2"/>
    <property type="match status" value="1"/>
</dbReference>
<dbReference type="InterPro" id="IPR032801">
    <property type="entry name" value="PXL2A/B/C"/>
</dbReference>
<protein>
    <submittedName>
        <fullName evidence="2">Uncharacterized protein</fullName>
    </submittedName>
</protein>
<dbReference type="EMBL" id="RSCD01000008">
    <property type="protein sequence ID" value="RSH91259.1"/>
    <property type="molecule type" value="Genomic_DNA"/>
</dbReference>
<evidence type="ECO:0000313" key="3">
    <source>
        <dbReference type="Proteomes" id="UP000279259"/>
    </source>
</evidence>